<proteinExistence type="predicted"/>
<dbReference type="PANTHER" id="PTHR13495">
    <property type="entry name" value="NEFA-INTERACTING NUCLEAR PROTEIN NIP30"/>
    <property type="match status" value="1"/>
</dbReference>
<reference evidence="5" key="1">
    <citation type="submission" date="2020-11" db="EMBL/GenBank/DDBJ databases">
        <authorList>
            <consortium name="DOE Joint Genome Institute"/>
            <person name="Ahrendt S."/>
            <person name="Riley R."/>
            <person name="Andreopoulos W."/>
            <person name="Labutti K."/>
            <person name="Pangilinan J."/>
            <person name="Ruiz-Duenas F.J."/>
            <person name="Barrasa J.M."/>
            <person name="Sanchez-Garcia M."/>
            <person name="Camarero S."/>
            <person name="Miyauchi S."/>
            <person name="Serrano A."/>
            <person name="Linde D."/>
            <person name="Babiker R."/>
            <person name="Drula E."/>
            <person name="Ayuso-Fernandez I."/>
            <person name="Pacheco R."/>
            <person name="Padilla G."/>
            <person name="Ferreira P."/>
            <person name="Barriuso J."/>
            <person name="Kellner H."/>
            <person name="Castanera R."/>
            <person name="Alfaro M."/>
            <person name="Ramirez L."/>
            <person name="Pisabarro A.G."/>
            <person name="Kuo A."/>
            <person name="Tritt A."/>
            <person name="Lipzen A."/>
            <person name="He G."/>
            <person name="Yan M."/>
            <person name="Ng V."/>
            <person name="Cullen D."/>
            <person name="Martin F."/>
            <person name="Rosso M.-N."/>
            <person name="Henrissat B."/>
            <person name="Hibbett D."/>
            <person name="Martinez A.T."/>
            <person name="Grigoriev I.V."/>
        </authorList>
    </citation>
    <scope>NUCLEOTIDE SEQUENCE</scope>
    <source>
        <strain evidence="5">ATCC 90797</strain>
    </source>
</reference>
<dbReference type="InterPro" id="IPR039845">
    <property type="entry name" value="FAM192A"/>
</dbReference>
<accession>A0A9P6A5S7</accession>
<evidence type="ECO:0000256" key="1">
    <source>
        <dbReference type="ARBA" id="ARBA00004123"/>
    </source>
</evidence>
<dbReference type="Proteomes" id="UP000807025">
    <property type="component" value="Unassembled WGS sequence"/>
</dbReference>
<organism evidence="5 6">
    <name type="scientific">Pleurotus eryngii</name>
    <name type="common">Boletus of the steppes</name>
    <dbReference type="NCBI Taxonomy" id="5323"/>
    <lineage>
        <taxon>Eukaryota</taxon>
        <taxon>Fungi</taxon>
        <taxon>Dikarya</taxon>
        <taxon>Basidiomycota</taxon>
        <taxon>Agaricomycotina</taxon>
        <taxon>Agaricomycetes</taxon>
        <taxon>Agaricomycetidae</taxon>
        <taxon>Agaricales</taxon>
        <taxon>Pleurotineae</taxon>
        <taxon>Pleurotaceae</taxon>
        <taxon>Pleurotus</taxon>
    </lineage>
</organism>
<comment type="caution">
    <text evidence="5">The sequence shown here is derived from an EMBL/GenBank/DDBJ whole genome shotgun (WGS) entry which is preliminary data.</text>
</comment>
<evidence type="ECO:0000259" key="4">
    <source>
        <dbReference type="Pfam" id="PF10187"/>
    </source>
</evidence>
<gene>
    <name evidence="5" type="ORF">BDN71DRAFT_1502662</name>
</gene>
<feature type="domain" description="FAM192A/Fyv6 N-terminal" evidence="4">
    <location>
        <begin position="18"/>
        <end position="120"/>
    </location>
</feature>
<evidence type="ECO:0000256" key="2">
    <source>
        <dbReference type="ARBA" id="ARBA00023242"/>
    </source>
</evidence>
<feature type="region of interest" description="Disordered" evidence="3">
    <location>
        <begin position="1"/>
        <end position="25"/>
    </location>
</feature>
<dbReference type="InterPro" id="IPR019331">
    <property type="entry name" value="FAM192A/Fyv6_N"/>
</dbReference>
<sequence>MEESMVPSLSSGAVGSRFVSQDDVETARARRDEQWKAAYARHVPPPAPVEDSYDGRSLAEKLAANKIAKQEEWEEKTKLANQYRALEEDEVLFLDSIRERQEAEERERKEQDGEEVRNFKEAVAARATAINQPPASASTSKPTPPPKPIVAPAVKKDAKRNLKGVIVKKKAKPAPVKAAEQPSSTPAPDSTKKLNGKVPENDEDTPAAKRRKTSTS</sequence>
<dbReference type="AlphaFoldDB" id="A0A9P6A5S7"/>
<dbReference type="OrthoDB" id="75720at2759"/>
<protein>
    <recommendedName>
        <fullName evidence="4">FAM192A/Fyv6 N-terminal domain-containing protein</fullName>
    </recommendedName>
</protein>
<evidence type="ECO:0000313" key="5">
    <source>
        <dbReference type="EMBL" id="KAF9499766.1"/>
    </source>
</evidence>
<dbReference type="Pfam" id="PF10187">
    <property type="entry name" value="FAM192A_Fyv6_N"/>
    <property type="match status" value="1"/>
</dbReference>
<feature type="region of interest" description="Disordered" evidence="3">
    <location>
        <begin position="100"/>
        <end position="216"/>
    </location>
</feature>
<dbReference type="PANTHER" id="PTHR13495:SF0">
    <property type="entry name" value="PSME3-INTERACTING PROTEIN"/>
    <property type="match status" value="1"/>
</dbReference>
<keyword evidence="2" id="KW-0539">Nucleus</keyword>
<feature type="compositionally biased region" description="Basic residues" evidence="3">
    <location>
        <begin position="161"/>
        <end position="172"/>
    </location>
</feature>
<dbReference type="EMBL" id="MU154530">
    <property type="protein sequence ID" value="KAF9499766.1"/>
    <property type="molecule type" value="Genomic_DNA"/>
</dbReference>
<evidence type="ECO:0000256" key="3">
    <source>
        <dbReference type="SAM" id="MobiDB-lite"/>
    </source>
</evidence>
<evidence type="ECO:0000313" key="6">
    <source>
        <dbReference type="Proteomes" id="UP000807025"/>
    </source>
</evidence>
<dbReference type="GO" id="GO:0005634">
    <property type="term" value="C:nucleus"/>
    <property type="evidence" value="ECO:0007669"/>
    <property type="project" value="UniProtKB-SubCell"/>
</dbReference>
<comment type="subcellular location">
    <subcellularLocation>
        <location evidence="1">Nucleus</location>
    </subcellularLocation>
</comment>
<keyword evidence="6" id="KW-1185">Reference proteome</keyword>
<feature type="compositionally biased region" description="Basic and acidic residues" evidence="3">
    <location>
        <begin position="100"/>
        <end position="120"/>
    </location>
</feature>
<name>A0A9P6A5S7_PLEER</name>